<protein>
    <submittedName>
        <fullName evidence="4">Uncharacterized protein</fullName>
    </submittedName>
</protein>
<evidence type="ECO:0000256" key="3">
    <source>
        <dbReference type="ARBA" id="ARBA00037722"/>
    </source>
</evidence>
<dbReference type="InterPro" id="IPR011992">
    <property type="entry name" value="EF-hand-dom_pair"/>
</dbReference>
<dbReference type="EMBL" id="OB660989">
    <property type="protein sequence ID" value="CAD7226963.1"/>
    <property type="molecule type" value="Genomic_DNA"/>
</dbReference>
<dbReference type="SUPFAM" id="SSF47473">
    <property type="entry name" value="EF-hand"/>
    <property type="match status" value="1"/>
</dbReference>
<dbReference type="InterPro" id="IPR050230">
    <property type="entry name" value="CALM/Myosin/TropC-like"/>
</dbReference>
<dbReference type="CDD" id="cd00051">
    <property type="entry name" value="EFh"/>
    <property type="match status" value="1"/>
</dbReference>
<dbReference type="Pfam" id="PF13499">
    <property type="entry name" value="EF-hand_7"/>
    <property type="match status" value="1"/>
</dbReference>
<sequence length="136" mass="15199">MPARAKSSVSHNVQDTVSHRLSVMNPSFEGSGSVQLSEFLEFMSRGMEESEAARQGLRDDYKEVFKIMDVDGDGWISERDVAIVMGKLGEKMKVRDVKGMIEVADQQGAGRVLTNDFVKVIEEETQETKSTVKRNL</sequence>
<name>A0A7R8W9P1_9CRUS</name>
<dbReference type="GO" id="GO:0005509">
    <property type="term" value="F:calcium ion binding"/>
    <property type="evidence" value="ECO:0007669"/>
    <property type="project" value="InterPro"/>
</dbReference>
<gene>
    <name evidence="4" type="ORF">CTOB1V02_LOCUS4874</name>
</gene>
<organism evidence="4">
    <name type="scientific">Cyprideis torosa</name>
    <dbReference type="NCBI Taxonomy" id="163714"/>
    <lineage>
        <taxon>Eukaryota</taxon>
        <taxon>Metazoa</taxon>
        <taxon>Ecdysozoa</taxon>
        <taxon>Arthropoda</taxon>
        <taxon>Crustacea</taxon>
        <taxon>Oligostraca</taxon>
        <taxon>Ostracoda</taxon>
        <taxon>Podocopa</taxon>
        <taxon>Podocopida</taxon>
        <taxon>Cytherocopina</taxon>
        <taxon>Cytheroidea</taxon>
        <taxon>Cytherideidae</taxon>
        <taxon>Cyprideis</taxon>
    </lineage>
</organism>
<dbReference type="PROSITE" id="PS00018">
    <property type="entry name" value="EF_HAND_1"/>
    <property type="match status" value="1"/>
</dbReference>
<dbReference type="PROSITE" id="PS50222">
    <property type="entry name" value="EF_HAND_2"/>
    <property type="match status" value="1"/>
</dbReference>
<proteinExistence type="predicted"/>
<dbReference type="OrthoDB" id="343296at2759"/>
<evidence type="ECO:0000313" key="4">
    <source>
        <dbReference type="EMBL" id="CAD7226963.1"/>
    </source>
</evidence>
<reference evidence="4" key="1">
    <citation type="submission" date="2020-11" db="EMBL/GenBank/DDBJ databases">
        <authorList>
            <person name="Tran Van P."/>
        </authorList>
    </citation>
    <scope>NUCLEOTIDE SEQUENCE</scope>
</reference>
<dbReference type="AlphaFoldDB" id="A0A7R8W9P1"/>
<dbReference type="Gene3D" id="1.10.238.10">
    <property type="entry name" value="EF-hand"/>
    <property type="match status" value="1"/>
</dbReference>
<keyword evidence="1" id="KW-0677">Repeat</keyword>
<dbReference type="GO" id="GO:0016460">
    <property type="term" value="C:myosin II complex"/>
    <property type="evidence" value="ECO:0007669"/>
    <property type="project" value="TreeGrafter"/>
</dbReference>
<dbReference type="FunFam" id="1.10.238.10:FF:000001">
    <property type="entry name" value="Calmodulin 1"/>
    <property type="match status" value="1"/>
</dbReference>
<dbReference type="InterPro" id="IPR018247">
    <property type="entry name" value="EF_Hand_1_Ca_BS"/>
</dbReference>
<accession>A0A7R8W9P1</accession>
<comment type="function">
    <text evidence="3">Troponin is the central regulatory protein of striated muscle contraction. Tn consists of three components: Tn-I which is the inhibitor of actomyosin ATPase, Tn-T which contains the binding site for tropomyosin and Tn-C. The binding of calcium to Tn-C abolishes the inhibitory action of Tn on actin filaments.</text>
</comment>
<evidence type="ECO:0000256" key="2">
    <source>
        <dbReference type="ARBA" id="ARBA00022837"/>
    </source>
</evidence>
<dbReference type="PANTHER" id="PTHR23048">
    <property type="entry name" value="MYOSIN LIGHT CHAIN 1, 3"/>
    <property type="match status" value="1"/>
</dbReference>
<dbReference type="PANTHER" id="PTHR23048:SF0">
    <property type="entry name" value="CALMODULIN LIKE 3"/>
    <property type="match status" value="1"/>
</dbReference>
<keyword evidence="2" id="KW-0106">Calcium</keyword>
<dbReference type="InterPro" id="IPR002048">
    <property type="entry name" value="EF_hand_dom"/>
</dbReference>
<evidence type="ECO:0000256" key="1">
    <source>
        <dbReference type="ARBA" id="ARBA00022737"/>
    </source>
</evidence>